<accession>A0AAD3S826</accession>
<evidence type="ECO:0000313" key="1">
    <source>
        <dbReference type="EMBL" id="GMH05747.1"/>
    </source>
</evidence>
<reference evidence="1" key="1">
    <citation type="submission" date="2023-05" db="EMBL/GenBank/DDBJ databases">
        <title>Nepenthes gracilis genome sequencing.</title>
        <authorList>
            <person name="Fukushima K."/>
        </authorList>
    </citation>
    <scope>NUCLEOTIDE SEQUENCE</scope>
    <source>
        <strain evidence="1">SING2019-196</strain>
    </source>
</reference>
<protein>
    <submittedName>
        <fullName evidence="1">Uncharacterized protein</fullName>
    </submittedName>
</protein>
<keyword evidence="2" id="KW-1185">Reference proteome</keyword>
<comment type="caution">
    <text evidence="1">The sequence shown here is derived from an EMBL/GenBank/DDBJ whole genome shotgun (WGS) entry which is preliminary data.</text>
</comment>
<proteinExistence type="predicted"/>
<gene>
    <name evidence="1" type="ORF">Nepgr_007587</name>
</gene>
<sequence length="124" mass="13754">MNRRVRTQRKGSEGFNKYLKPGALAQLRDSKISARSQKLIHRVSSVLSSLQSSSTQNVSSNIQIETVEHLPKFPSLIYGPQCFGRKKLAAAKNSVYFVNFNASDPASESNDSFINVVNSDLLVH</sequence>
<evidence type="ECO:0000313" key="2">
    <source>
        <dbReference type="Proteomes" id="UP001279734"/>
    </source>
</evidence>
<dbReference type="AlphaFoldDB" id="A0AAD3S826"/>
<dbReference type="EMBL" id="BSYO01000006">
    <property type="protein sequence ID" value="GMH05747.1"/>
    <property type="molecule type" value="Genomic_DNA"/>
</dbReference>
<dbReference type="PANTHER" id="PTHR35495:SF1">
    <property type="entry name" value="OS06G0679600 PROTEIN"/>
    <property type="match status" value="1"/>
</dbReference>
<dbReference type="PANTHER" id="PTHR35495">
    <property type="entry name" value="OS06G0679600 PROTEIN"/>
    <property type="match status" value="1"/>
</dbReference>
<name>A0AAD3S826_NEPGR</name>
<organism evidence="1 2">
    <name type="scientific">Nepenthes gracilis</name>
    <name type="common">Slender pitcher plant</name>
    <dbReference type="NCBI Taxonomy" id="150966"/>
    <lineage>
        <taxon>Eukaryota</taxon>
        <taxon>Viridiplantae</taxon>
        <taxon>Streptophyta</taxon>
        <taxon>Embryophyta</taxon>
        <taxon>Tracheophyta</taxon>
        <taxon>Spermatophyta</taxon>
        <taxon>Magnoliopsida</taxon>
        <taxon>eudicotyledons</taxon>
        <taxon>Gunneridae</taxon>
        <taxon>Pentapetalae</taxon>
        <taxon>Caryophyllales</taxon>
        <taxon>Nepenthaceae</taxon>
        <taxon>Nepenthes</taxon>
    </lineage>
</organism>
<dbReference type="Proteomes" id="UP001279734">
    <property type="component" value="Unassembled WGS sequence"/>
</dbReference>